<evidence type="ECO:0000313" key="17">
    <source>
        <dbReference type="Proteomes" id="UP000183107"/>
    </source>
</evidence>
<dbReference type="InterPro" id="IPR019574">
    <property type="entry name" value="NADH_UbQ_OxRdtase_Gsu_4Fe4S-bd"/>
</dbReference>
<dbReference type="AlphaFoldDB" id="A0A1I4XRW6"/>
<evidence type="ECO:0000256" key="4">
    <source>
        <dbReference type="ARBA" id="ARBA00022714"/>
    </source>
</evidence>
<keyword evidence="7 12" id="KW-1278">Translocase</keyword>
<dbReference type="PROSITE" id="PS00641">
    <property type="entry name" value="COMPLEX1_75K_1"/>
    <property type="match status" value="1"/>
</dbReference>
<dbReference type="CDD" id="cd00207">
    <property type="entry name" value="fer2"/>
    <property type="match status" value="1"/>
</dbReference>
<reference evidence="17" key="1">
    <citation type="submission" date="2016-10" db="EMBL/GenBank/DDBJ databases">
        <authorList>
            <person name="Varghese N."/>
        </authorList>
    </citation>
    <scope>NUCLEOTIDE SEQUENCE [LARGE SCALE GENOMIC DNA]</scope>
    <source>
        <strain evidence="17">Nsp8</strain>
    </source>
</reference>
<dbReference type="InterPro" id="IPR054351">
    <property type="entry name" value="NADH_UbQ_OxRdtase_ferredoxin"/>
</dbReference>
<evidence type="ECO:0000256" key="2">
    <source>
        <dbReference type="ARBA" id="ARBA00005404"/>
    </source>
</evidence>
<dbReference type="GO" id="GO:0051537">
    <property type="term" value="F:2 iron, 2 sulfur cluster binding"/>
    <property type="evidence" value="ECO:0007669"/>
    <property type="project" value="UniProtKB-UniRule"/>
</dbReference>
<evidence type="ECO:0000259" key="14">
    <source>
        <dbReference type="PROSITE" id="PS51669"/>
    </source>
</evidence>
<keyword evidence="6 12" id="KW-0479">Metal-binding</keyword>
<dbReference type="EC" id="7.1.1.-" evidence="12"/>
<dbReference type="SUPFAM" id="SSF54292">
    <property type="entry name" value="2Fe-2S ferredoxin-like"/>
    <property type="match status" value="1"/>
</dbReference>
<dbReference type="InterPro" id="IPR010228">
    <property type="entry name" value="NADH_UbQ_OxRdtase_Gsu"/>
</dbReference>
<dbReference type="Pfam" id="PF13510">
    <property type="entry name" value="Fer2_4"/>
    <property type="match status" value="1"/>
</dbReference>
<dbReference type="PROSITE" id="PS51839">
    <property type="entry name" value="4FE4S_HC3"/>
    <property type="match status" value="1"/>
</dbReference>
<dbReference type="Proteomes" id="UP000183107">
    <property type="component" value="Unassembled WGS sequence"/>
</dbReference>
<evidence type="ECO:0000256" key="5">
    <source>
        <dbReference type="ARBA" id="ARBA00022719"/>
    </source>
</evidence>
<dbReference type="Gene3D" id="3.10.20.740">
    <property type="match status" value="1"/>
</dbReference>
<dbReference type="EMBL" id="FOVJ01000001">
    <property type="protein sequence ID" value="SFN28527.1"/>
    <property type="molecule type" value="Genomic_DNA"/>
</dbReference>
<dbReference type="Gene3D" id="3.30.70.20">
    <property type="match status" value="1"/>
</dbReference>
<comment type="cofactor">
    <cofactor evidence="12">
        <name>[2Fe-2S] cluster</name>
        <dbReference type="ChEBI" id="CHEBI:190135"/>
    </cofactor>
    <text evidence="12">Binds 1 [2Fe-2S] cluster per subunit.</text>
</comment>
<dbReference type="SUPFAM" id="SSF53706">
    <property type="entry name" value="Formate dehydrogenase/DMSO reductase, domains 1-3"/>
    <property type="match status" value="1"/>
</dbReference>
<keyword evidence="3 12" id="KW-0004">4Fe-4S</keyword>
<gene>
    <name evidence="16" type="ORF">SAMN05216386_0272</name>
</gene>
<comment type="similarity">
    <text evidence="2 12">Belongs to the complex I 75 kDa subunit family.</text>
</comment>
<evidence type="ECO:0000256" key="8">
    <source>
        <dbReference type="ARBA" id="ARBA00023004"/>
    </source>
</evidence>
<keyword evidence="5 12" id="KW-0874">Quinone</keyword>
<dbReference type="PROSITE" id="PS00642">
    <property type="entry name" value="COMPLEX1_75K_2"/>
    <property type="match status" value="1"/>
</dbReference>
<dbReference type="GO" id="GO:0051539">
    <property type="term" value="F:4 iron, 4 sulfur cluster binding"/>
    <property type="evidence" value="ECO:0007669"/>
    <property type="project" value="UniProtKB-KW"/>
</dbReference>
<keyword evidence="8 12" id="KW-0408">Iron</keyword>
<dbReference type="CDD" id="cd02775">
    <property type="entry name" value="MopB_CT"/>
    <property type="match status" value="1"/>
</dbReference>
<keyword evidence="10 12" id="KW-0520">NAD</keyword>
<dbReference type="SMART" id="SM00929">
    <property type="entry name" value="NADH-G_4Fe-4S_3"/>
    <property type="match status" value="1"/>
</dbReference>
<dbReference type="NCBIfam" id="TIGR01973">
    <property type="entry name" value="NuoG"/>
    <property type="match status" value="1"/>
</dbReference>
<dbReference type="InterPro" id="IPR001041">
    <property type="entry name" value="2Fe-2S_ferredoxin-type"/>
</dbReference>
<dbReference type="PROSITE" id="PS51669">
    <property type="entry name" value="4FE4S_MOW_BIS_MGD"/>
    <property type="match status" value="1"/>
</dbReference>
<dbReference type="PANTHER" id="PTHR43105">
    <property type="entry name" value="RESPIRATORY NITRATE REDUCTASE"/>
    <property type="match status" value="1"/>
</dbReference>
<evidence type="ECO:0000256" key="6">
    <source>
        <dbReference type="ARBA" id="ARBA00022723"/>
    </source>
</evidence>
<dbReference type="PANTHER" id="PTHR43105:SF13">
    <property type="entry name" value="NADH-UBIQUINONE OXIDOREDUCTASE 75 KDA SUBUNIT, MITOCHONDRIAL"/>
    <property type="match status" value="1"/>
</dbReference>
<sequence length="803" mass="85992">MINFEIDGKPVSVPKNGTVMDGANQLGIYIPHFCYHKKLSIAANCRMCLVQVEKAPKPLPACATPAMEGMKVSTHSGQAVTAQKGVMEFLLINHPLDCPICDQGGECQLQDLAVGYGASSSRYTEAKRVVANKNLGPLISTDMTRCIHCTRCVRFGQEIAGIMELGMAGRGEHAEILSFVGRTVDSELSGNMIDLCPVGALVSKPFRYSARTWELSRRKSVSPHCGLGSNLVVQVKQNRVMRVLPRENEAINECWLSDKDRFSYEGLNSEERLRKPMIKHGGEWQECDWQTALEFTANGLKAVKEKHGAQSIGALCSPHSTLEELYLLQKFIRGLGSGNVDHRLRQSDFRADDHVQGVPWLGMAIADVSRLKSALVIGSTLRKDHPLLAQRLRQVVKQGAQLNLINPVDDDLLTKVANRAIVAPGSMAAMLAQVLKAAAESKEVEVPDGARKATSTVSVSDTARAMAASLIDNKPAAIFLGNLAQHHPQYTDILVLAQHLAQITDAQFGVLGEAANSVGAHIAGATPDRGAPDRSGSLSAAQMLGMSAASADTAGAAAQPCQAYVLMNLEPELDSYDPGQATKALSAAELVVMLTSYKSQAVMQGSYADVLLPIAPFTETSGTFISTEGRVQTFNGVVAPLGETRPAWKVVRVLGNMLQLDGFDYETPDQVRAEILSAAPDVSSRLNNSLGGFAVGDTGQKGGGIQRIGEVPIYQADPIVRRAESLQRTSDAAAPVAWMAGALMDKLGIQHGDNVRLKQGEGEAQLPAARDDKLPVDCVRVASAHPMTAGLGGMFGEIVVERL</sequence>
<dbReference type="InterPro" id="IPR006963">
    <property type="entry name" value="Mopterin_OxRdtase_4Fe-4S_dom"/>
</dbReference>
<evidence type="ECO:0000256" key="10">
    <source>
        <dbReference type="ARBA" id="ARBA00023027"/>
    </source>
</evidence>
<keyword evidence="9 12" id="KW-0411">Iron-sulfur</keyword>
<dbReference type="Pfam" id="PF10588">
    <property type="entry name" value="NADH-G_4Fe-4S_3"/>
    <property type="match status" value="1"/>
</dbReference>
<dbReference type="InterPro" id="IPR009010">
    <property type="entry name" value="Asp_de-COase-like_dom_sf"/>
</dbReference>
<dbReference type="SUPFAM" id="SSF50692">
    <property type="entry name" value="ADC-like"/>
    <property type="match status" value="1"/>
</dbReference>
<accession>A0A1I4XRW6</accession>
<dbReference type="Gene3D" id="2.20.25.90">
    <property type="entry name" value="ADC-like domains"/>
    <property type="match status" value="1"/>
</dbReference>
<evidence type="ECO:0000313" key="16">
    <source>
        <dbReference type="EMBL" id="SFN28527.1"/>
    </source>
</evidence>
<evidence type="ECO:0000256" key="12">
    <source>
        <dbReference type="RuleBase" id="RU003525"/>
    </source>
</evidence>
<feature type="domain" description="4Fe-4S Mo/W bis-MGD-type" evidence="14">
    <location>
        <begin position="215"/>
        <end position="271"/>
    </location>
</feature>
<evidence type="ECO:0000259" key="15">
    <source>
        <dbReference type="PROSITE" id="PS51839"/>
    </source>
</evidence>
<dbReference type="FunFam" id="3.10.20.740:FF:000001">
    <property type="entry name" value="NADH-quinone oxidoreductase subunit G"/>
    <property type="match status" value="1"/>
</dbReference>
<dbReference type="GO" id="GO:0042773">
    <property type="term" value="P:ATP synthesis coupled electron transport"/>
    <property type="evidence" value="ECO:0007669"/>
    <property type="project" value="InterPro"/>
</dbReference>
<evidence type="ECO:0000256" key="7">
    <source>
        <dbReference type="ARBA" id="ARBA00022967"/>
    </source>
</evidence>
<comment type="catalytic activity">
    <reaction evidence="11 12">
        <text>a quinone + NADH + 5 H(+)(in) = a quinol + NAD(+) + 4 H(+)(out)</text>
        <dbReference type="Rhea" id="RHEA:57888"/>
        <dbReference type="ChEBI" id="CHEBI:15378"/>
        <dbReference type="ChEBI" id="CHEBI:24646"/>
        <dbReference type="ChEBI" id="CHEBI:57540"/>
        <dbReference type="ChEBI" id="CHEBI:57945"/>
        <dbReference type="ChEBI" id="CHEBI:132124"/>
    </reaction>
</comment>
<dbReference type="CDD" id="cd02772">
    <property type="entry name" value="MopB_NDH-1_NuoG2"/>
    <property type="match status" value="1"/>
</dbReference>
<dbReference type="InterPro" id="IPR006656">
    <property type="entry name" value="Mopterin_OxRdtase"/>
</dbReference>
<protein>
    <recommendedName>
        <fullName evidence="12">NADH-quinone oxidoreductase</fullName>
        <ecNumber evidence="12">7.1.1.-</ecNumber>
    </recommendedName>
</protein>
<dbReference type="GO" id="GO:0046872">
    <property type="term" value="F:metal ion binding"/>
    <property type="evidence" value="ECO:0007669"/>
    <property type="project" value="UniProtKB-UniRule"/>
</dbReference>
<evidence type="ECO:0000259" key="13">
    <source>
        <dbReference type="PROSITE" id="PS51085"/>
    </source>
</evidence>
<dbReference type="GO" id="GO:0048038">
    <property type="term" value="F:quinone binding"/>
    <property type="evidence" value="ECO:0007669"/>
    <property type="project" value="UniProtKB-UniRule"/>
</dbReference>
<organism evidence="16 17">
    <name type="scientific">Nitrosospira briensis</name>
    <dbReference type="NCBI Taxonomy" id="35799"/>
    <lineage>
        <taxon>Bacteria</taxon>
        <taxon>Pseudomonadati</taxon>
        <taxon>Pseudomonadota</taxon>
        <taxon>Betaproteobacteria</taxon>
        <taxon>Nitrosomonadales</taxon>
        <taxon>Nitrosomonadaceae</taxon>
        <taxon>Nitrosospira</taxon>
    </lineage>
</organism>
<evidence type="ECO:0000256" key="9">
    <source>
        <dbReference type="ARBA" id="ARBA00023014"/>
    </source>
</evidence>
<dbReference type="OrthoDB" id="9810782at2"/>
<comment type="function">
    <text evidence="12">NDH-1 shuttles electrons from NADH, via FMN and iron-sulfur (Fe-S) centers, to quinones in the respiratory chain. Couples the redox reaction to proton translocation (for every two electrons transferred, four hydrogen ions are translocated across the cytoplasmic membrane), and thus conserves the redox energy in a proton gradient.</text>
</comment>
<dbReference type="Pfam" id="PF00384">
    <property type="entry name" value="Molybdopterin"/>
    <property type="match status" value="1"/>
</dbReference>
<dbReference type="GO" id="GO:0016651">
    <property type="term" value="F:oxidoreductase activity, acting on NAD(P)H"/>
    <property type="evidence" value="ECO:0007669"/>
    <property type="project" value="InterPro"/>
</dbReference>
<dbReference type="InterPro" id="IPR050123">
    <property type="entry name" value="Prok_molybdopt-oxidoreductase"/>
</dbReference>
<keyword evidence="17" id="KW-1185">Reference proteome</keyword>
<dbReference type="InterPro" id="IPR000283">
    <property type="entry name" value="NADH_UbQ_OxRdtase_75kDa_su_CS"/>
</dbReference>
<dbReference type="PROSITE" id="PS51085">
    <property type="entry name" value="2FE2S_FER_2"/>
    <property type="match status" value="1"/>
</dbReference>
<dbReference type="GO" id="GO:0008137">
    <property type="term" value="F:NADH dehydrogenase (ubiquinone) activity"/>
    <property type="evidence" value="ECO:0007669"/>
    <property type="project" value="UniProtKB-UniRule"/>
</dbReference>
<feature type="domain" description="2Fe-2S ferredoxin-type" evidence="13">
    <location>
        <begin position="1"/>
        <end position="78"/>
    </location>
</feature>
<keyword evidence="4 12" id="KW-0001">2Fe-2S</keyword>
<evidence type="ECO:0000256" key="1">
    <source>
        <dbReference type="ARBA" id="ARBA00001966"/>
    </source>
</evidence>
<comment type="cofactor">
    <cofactor evidence="1 12">
        <name>[4Fe-4S] cluster</name>
        <dbReference type="ChEBI" id="CHEBI:49883"/>
    </cofactor>
</comment>
<dbReference type="Gene3D" id="3.40.228.10">
    <property type="entry name" value="Dimethylsulfoxide Reductase, domain 2"/>
    <property type="match status" value="1"/>
</dbReference>
<dbReference type="Gene3D" id="3.40.50.740">
    <property type="match status" value="2"/>
</dbReference>
<dbReference type="GO" id="GO:0016020">
    <property type="term" value="C:membrane"/>
    <property type="evidence" value="ECO:0007669"/>
    <property type="project" value="InterPro"/>
</dbReference>
<proteinExistence type="inferred from homology"/>
<dbReference type="SUPFAM" id="SSF54862">
    <property type="entry name" value="4Fe-4S ferredoxins"/>
    <property type="match status" value="1"/>
</dbReference>
<dbReference type="Pfam" id="PF22117">
    <property type="entry name" value="Fer4_Nqo3"/>
    <property type="match status" value="1"/>
</dbReference>
<evidence type="ECO:0000256" key="3">
    <source>
        <dbReference type="ARBA" id="ARBA00022485"/>
    </source>
</evidence>
<dbReference type="RefSeq" id="WP_074793812.1">
    <property type="nucleotide sequence ID" value="NZ_FOVJ01000001.1"/>
</dbReference>
<name>A0A1I4XRW6_9PROT</name>
<dbReference type="FunFam" id="3.30.70.20:FF:000002">
    <property type="entry name" value="NADH-ubiquinone oxidoreductase 75 kDa subunit"/>
    <property type="match status" value="1"/>
</dbReference>
<dbReference type="InterPro" id="IPR036010">
    <property type="entry name" value="2Fe-2S_ferredoxin-like_sf"/>
</dbReference>
<dbReference type="STRING" id="1266925.GCA_000619905_00609"/>
<evidence type="ECO:0000256" key="11">
    <source>
        <dbReference type="ARBA" id="ARBA00047712"/>
    </source>
</evidence>
<dbReference type="Pfam" id="PF22151">
    <property type="entry name" value="Fer4_NDSU1"/>
    <property type="match status" value="1"/>
</dbReference>
<dbReference type="PROSITE" id="PS00643">
    <property type="entry name" value="COMPLEX1_75K_3"/>
    <property type="match status" value="1"/>
</dbReference>
<feature type="domain" description="4Fe-4S His(Cys)3-ligated-type" evidence="15">
    <location>
        <begin position="78"/>
        <end position="117"/>
    </location>
</feature>